<dbReference type="Pfam" id="PF13439">
    <property type="entry name" value="Glyco_transf_4"/>
    <property type="match status" value="1"/>
</dbReference>
<dbReference type="RefSeq" id="WP_091125371.1">
    <property type="nucleotide sequence ID" value="NZ_FMHY01000002.1"/>
</dbReference>
<sequence length="466" mass="50033">MSPPRPAPAGRRVLVVSRHDVRHPGAGAAERYLYEVSRRWVADGAEVTWLVTGRAGGPTEERVAGVRVLRAARPLGAVARLIRGGDWFDVVLTTSGRSAGALRLLTGRPVPVVEVVHRVRRRAVGRLERLLGSMGRWSRTARAVVALSPSARHDLRRRHRRQGPIFIVPPGAAAPALVDAGQRADVPTVVVDVDMVAEERIDLLIEALPTVVAALPGLRVEVLGDGPELARLRRLVGSSRLVGSVTLHGPVTDDDRDRWLRRAWLTVCTGEGEVCGSRLLTAAAYGVPAVVLAAPGARDFLRAGRTGEVVDSAGQLPATLIDRLTALRDEEVAHRVADLCRAWAARFTWERTAGLLAGVVEHQIRMVRSDLARRRSARSDIATLVRLPEGGSVPADALRPTDEVATVEGQVSVLLNGCDEFDALGVLARLGVTAAQLRLAGHDELLIGPHPLPPALAGRPLTFDRS</sequence>
<dbReference type="AlphaFoldDB" id="A0A1C6VKJ1"/>
<evidence type="ECO:0000259" key="4">
    <source>
        <dbReference type="Pfam" id="PF13439"/>
    </source>
</evidence>
<dbReference type="PANTHER" id="PTHR12526">
    <property type="entry name" value="GLYCOSYLTRANSFERASE"/>
    <property type="match status" value="1"/>
</dbReference>
<name>A0A1C6VKJ1_9ACTN</name>
<evidence type="ECO:0000256" key="1">
    <source>
        <dbReference type="ARBA" id="ARBA00022676"/>
    </source>
</evidence>
<dbReference type="SUPFAM" id="SSF53756">
    <property type="entry name" value="UDP-Glycosyltransferase/glycogen phosphorylase"/>
    <property type="match status" value="1"/>
</dbReference>
<dbReference type="Proteomes" id="UP000199696">
    <property type="component" value="Unassembled WGS sequence"/>
</dbReference>
<keyword evidence="6" id="KW-1185">Reference proteome</keyword>
<dbReference type="PANTHER" id="PTHR12526:SF510">
    <property type="entry name" value="D-INOSITOL 3-PHOSPHATE GLYCOSYLTRANSFERASE"/>
    <property type="match status" value="1"/>
</dbReference>
<evidence type="ECO:0000256" key="2">
    <source>
        <dbReference type="ARBA" id="ARBA00022679"/>
    </source>
</evidence>
<feature type="domain" description="Glycosyl transferase family 1" evidence="3">
    <location>
        <begin position="196"/>
        <end position="325"/>
    </location>
</feature>
<reference evidence="6" key="1">
    <citation type="submission" date="2016-06" db="EMBL/GenBank/DDBJ databases">
        <authorList>
            <person name="Varghese N."/>
            <person name="Submissions Spin"/>
        </authorList>
    </citation>
    <scope>NUCLEOTIDE SEQUENCE [LARGE SCALE GENOMIC DNA]</scope>
    <source>
        <strain evidence="6">DSM 44814</strain>
    </source>
</reference>
<evidence type="ECO:0000259" key="3">
    <source>
        <dbReference type="Pfam" id="PF00534"/>
    </source>
</evidence>
<proteinExistence type="predicted"/>
<dbReference type="CDD" id="cd03801">
    <property type="entry name" value="GT4_PimA-like"/>
    <property type="match status" value="1"/>
</dbReference>
<dbReference type="InterPro" id="IPR028098">
    <property type="entry name" value="Glyco_trans_4-like_N"/>
</dbReference>
<organism evidence="5 6">
    <name type="scientific">Micromonospora eburnea</name>
    <dbReference type="NCBI Taxonomy" id="227316"/>
    <lineage>
        <taxon>Bacteria</taxon>
        <taxon>Bacillati</taxon>
        <taxon>Actinomycetota</taxon>
        <taxon>Actinomycetes</taxon>
        <taxon>Micromonosporales</taxon>
        <taxon>Micromonosporaceae</taxon>
        <taxon>Micromonospora</taxon>
    </lineage>
</organism>
<feature type="domain" description="Glycosyltransferase subfamily 4-like N-terminal" evidence="4">
    <location>
        <begin position="29"/>
        <end position="171"/>
    </location>
</feature>
<accession>A0A1C6VKJ1</accession>
<evidence type="ECO:0000313" key="6">
    <source>
        <dbReference type="Proteomes" id="UP000199696"/>
    </source>
</evidence>
<protein>
    <submittedName>
        <fullName evidence="5">Glycosyltransferase involved in cell wall bisynthesis</fullName>
    </submittedName>
</protein>
<gene>
    <name evidence="5" type="ORF">GA0070604_5740</name>
</gene>
<keyword evidence="2 5" id="KW-0808">Transferase</keyword>
<dbReference type="InterPro" id="IPR001296">
    <property type="entry name" value="Glyco_trans_1"/>
</dbReference>
<dbReference type="Gene3D" id="3.40.50.2000">
    <property type="entry name" value="Glycogen Phosphorylase B"/>
    <property type="match status" value="2"/>
</dbReference>
<evidence type="ECO:0000313" key="5">
    <source>
        <dbReference type="EMBL" id="SCL66614.1"/>
    </source>
</evidence>
<dbReference type="GO" id="GO:0016757">
    <property type="term" value="F:glycosyltransferase activity"/>
    <property type="evidence" value="ECO:0007669"/>
    <property type="project" value="UniProtKB-KW"/>
</dbReference>
<dbReference type="STRING" id="227316.GA0070604_5740"/>
<dbReference type="OrthoDB" id="9806887at2"/>
<dbReference type="EMBL" id="FMHY01000002">
    <property type="protein sequence ID" value="SCL66614.1"/>
    <property type="molecule type" value="Genomic_DNA"/>
</dbReference>
<keyword evidence="1" id="KW-0328">Glycosyltransferase</keyword>
<dbReference type="Pfam" id="PF00534">
    <property type="entry name" value="Glycos_transf_1"/>
    <property type="match status" value="1"/>
</dbReference>